<dbReference type="Proteomes" id="UP000297595">
    <property type="component" value="Unassembled WGS sequence"/>
</dbReference>
<evidence type="ECO:0000313" key="1">
    <source>
        <dbReference type="EMBL" id="TGJ63751.1"/>
    </source>
</evidence>
<dbReference type="AlphaFoldDB" id="A0A8H2HLU4"/>
<reference evidence="1 2" key="1">
    <citation type="submission" date="2019-03" db="EMBL/GenBank/DDBJ databases">
        <title>Nematode-trapping fungi genome.</title>
        <authorList>
            <person name="Vidal-Diez De Ulzurrun G."/>
        </authorList>
    </citation>
    <scope>NUCLEOTIDE SEQUENCE [LARGE SCALE GENOMIC DNA]</scope>
    <source>
        <strain evidence="1 2">TWF154</strain>
    </source>
</reference>
<dbReference type="EMBL" id="SOZJ01000008">
    <property type="protein sequence ID" value="TGJ63751.1"/>
    <property type="molecule type" value="Genomic_DNA"/>
</dbReference>
<name>A0A8H2HLU4_ORBOL</name>
<accession>A0A8H2HLU4</accession>
<evidence type="ECO:0000313" key="2">
    <source>
        <dbReference type="Proteomes" id="UP000297595"/>
    </source>
</evidence>
<proteinExistence type="predicted"/>
<sequence>MRPHGLSCSISWSARNASTSHKRFSNLDRPAGPGPMVWVPVGCSLGPGDVAWTWCIFGLPLQVGGVRRSGTSSPFAAFKLIMRSSNYKRVRKNFITELLKF</sequence>
<comment type="caution">
    <text evidence="1">The sequence shown here is derived from an EMBL/GenBank/DDBJ whole genome shotgun (WGS) entry which is preliminary data.</text>
</comment>
<gene>
    <name evidence="1" type="ORF">EYR41_011646</name>
</gene>
<protein>
    <submittedName>
        <fullName evidence="1">Uncharacterized protein</fullName>
    </submittedName>
</protein>
<organism evidence="1 2">
    <name type="scientific">Orbilia oligospora</name>
    <name type="common">Nematode-trapping fungus</name>
    <name type="synonym">Arthrobotrys oligospora</name>
    <dbReference type="NCBI Taxonomy" id="2813651"/>
    <lineage>
        <taxon>Eukaryota</taxon>
        <taxon>Fungi</taxon>
        <taxon>Dikarya</taxon>
        <taxon>Ascomycota</taxon>
        <taxon>Pezizomycotina</taxon>
        <taxon>Orbiliomycetes</taxon>
        <taxon>Orbiliales</taxon>
        <taxon>Orbiliaceae</taxon>
        <taxon>Orbilia</taxon>
    </lineage>
</organism>